<feature type="non-terminal residue" evidence="1">
    <location>
        <position position="74"/>
    </location>
</feature>
<gene>
    <name evidence="1" type="ORF">N310_08240</name>
</gene>
<dbReference type="AlphaFoldDB" id="A0A091ML91"/>
<proteinExistence type="predicted"/>
<dbReference type="EMBL" id="KK829564">
    <property type="protein sequence ID" value="KFP75417.1"/>
    <property type="molecule type" value="Genomic_DNA"/>
</dbReference>
<sequence>IHAHSLFSEPAEQNMSQEVPRQTILLKHLWPIIKVTDELLCCLCFLGLFLKSSLLYICHNKIYIRKTAINDGIL</sequence>
<feature type="non-terminal residue" evidence="1">
    <location>
        <position position="1"/>
    </location>
</feature>
<evidence type="ECO:0000313" key="1">
    <source>
        <dbReference type="EMBL" id="KFP75417.1"/>
    </source>
</evidence>
<accession>A0A091ML91</accession>
<keyword evidence="2" id="KW-1185">Reference proteome</keyword>
<protein>
    <submittedName>
        <fullName evidence="1">Uncharacterized protein</fullName>
    </submittedName>
</protein>
<name>A0A091ML91_9PASS</name>
<reference evidence="1 2" key="1">
    <citation type="submission" date="2014-04" db="EMBL/GenBank/DDBJ databases">
        <title>Genome evolution of avian class.</title>
        <authorList>
            <person name="Zhang G."/>
            <person name="Li C."/>
        </authorList>
    </citation>
    <scope>NUCLEOTIDE SEQUENCE [LARGE SCALE GENOMIC DNA]</scope>
    <source>
        <strain evidence="1">BGI_N310</strain>
    </source>
</reference>
<evidence type="ECO:0000313" key="2">
    <source>
        <dbReference type="Proteomes" id="UP000053537"/>
    </source>
</evidence>
<organism evidence="1 2">
    <name type="scientific">Acanthisitta chloris</name>
    <name type="common">rifleman</name>
    <dbReference type="NCBI Taxonomy" id="57068"/>
    <lineage>
        <taxon>Eukaryota</taxon>
        <taxon>Metazoa</taxon>
        <taxon>Chordata</taxon>
        <taxon>Craniata</taxon>
        <taxon>Vertebrata</taxon>
        <taxon>Euteleostomi</taxon>
        <taxon>Archelosauria</taxon>
        <taxon>Archosauria</taxon>
        <taxon>Dinosauria</taxon>
        <taxon>Saurischia</taxon>
        <taxon>Theropoda</taxon>
        <taxon>Coelurosauria</taxon>
        <taxon>Aves</taxon>
        <taxon>Neognathae</taxon>
        <taxon>Neoaves</taxon>
        <taxon>Telluraves</taxon>
        <taxon>Australaves</taxon>
        <taxon>Passeriformes</taxon>
        <taxon>Acanthisittidae</taxon>
        <taxon>Acanthisitta</taxon>
    </lineage>
</organism>
<dbReference type="Proteomes" id="UP000053537">
    <property type="component" value="Unassembled WGS sequence"/>
</dbReference>